<proteinExistence type="predicted"/>
<name>A0A6C0D1A1_9ZZZZ</name>
<accession>A0A6C0D1A1</accession>
<protein>
    <submittedName>
        <fullName evidence="1">Uncharacterized protein</fullName>
    </submittedName>
</protein>
<evidence type="ECO:0000313" key="1">
    <source>
        <dbReference type="EMBL" id="QHT10233.1"/>
    </source>
</evidence>
<reference evidence="1" key="1">
    <citation type="journal article" date="2020" name="Nature">
        <title>Giant virus diversity and host interactions through global metagenomics.</title>
        <authorList>
            <person name="Schulz F."/>
            <person name="Roux S."/>
            <person name="Paez-Espino D."/>
            <person name="Jungbluth S."/>
            <person name="Walsh D.A."/>
            <person name="Denef V.J."/>
            <person name="McMahon K.D."/>
            <person name="Konstantinidis K.T."/>
            <person name="Eloe-Fadrosh E.A."/>
            <person name="Kyrpides N.C."/>
            <person name="Woyke T."/>
        </authorList>
    </citation>
    <scope>NUCLEOTIDE SEQUENCE</scope>
    <source>
        <strain evidence="1">GVMAG-M-3300023174-104</strain>
    </source>
</reference>
<dbReference type="AlphaFoldDB" id="A0A6C0D1A1"/>
<dbReference type="EMBL" id="MN739519">
    <property type="protein sequence ID" value="QHT10233.1"/>
    <property type="molecule type" value="Genomic_DNA"/>
</dbReference>
<organism evidence="1">
    <name type="scientific">viral metagenome</name>
    <dbReference type="NCBI Taxonomy" id="1070528"/>
    <lineage>
        <taxon>unclassified sequences</taxon>
        <taxon>metagenomes</taxon>
        <taxon>organismal metagenomes</taxon>
    </lineage>
</organism>
<sequence length="149" mass="18076">MIRKWITHSISYYKLADSPVYVEPDEDMLLLRLDYAGFYFPRIYFLKFDMIRTIVTTEMRCETRKKEFEIVTGDINTNRIKRVDCIDLTKDFLEKAMVEQINFHEFPTFMFHLLEGNTYEMKKYKECYHPLLPFFEFVGLDATYLDTLR</sequence>